<evidence type="ECO:0000256" key="15">
    <source>
        <dbReference type="ARBA" id="ARBA00023136"/>
    </source>
</evidence>
<name>A0A9W7XEZ2_9POAL</name>
<evidence type="ECO:0000256" key="13">
    <source>
        <dbReference type="ARBA" id="ARBA00022840"/>
    </source>
</evidence>
<keyword evidence="13 18" id="KW-0067">ATP-binding</keyword>
<keyword evidence="7" id="KW-0808">Transferase</keyword>
<dbReference type="SUPFAM" id="SSF49899">
    <property type="entry name" value="Concanavalin A-like lectins/glucanases"/>
    <property type="match status" value="1"/>
</dbReference>
<dbReference type="InterPro" id="IPR000719">
    <property type="entry name" value="Prot_kinase_dom"/>
</dbReference>
<evidence type="ECO:0000256" key="14">
    <source>
        <dbReference type="ARBA" id="ARBA00022989"/>
    </source>
</evidence>
<keyword evidence="23" id="KW-1185">Reference proteome</keyword>
<dbReference type="InterPro" id="IPR011009">
    <property type="entry name" value="Kinase-like_dom_sf"/>
</dbReference>
<dbReference type="PROSITE" id="PS00307">
    <property type="entry name" value="LECTIN_LEGUME_BETA"/>
    <property type="match status" value="1"/>
</dbReference>
<dbReference type="InterPro" id="IPR001220">
    <property type="entry name" value="Legume_lectin_dom"/>
</dbReference>
<feature type="domain" description="Protein kinase" evidence="21">
    <location>
        <begin position="348"/>
        <end position="632"/>
    </location>
</feature>
<sequence length="737" mass="80640">MASAMTKKRGNIIVLLISLLVYLLWLPHVTSLSFDYNFSNLTTPDAINYTGDATAAGDRIELTRDANWSTGWVVWNGQPVRLWDDSTGMVASFSSNFTFAIKANSSPQGDGMAFFVRPYNWSLPQDSRGGFLGLVNNRNNSANTYFPPAVGVEFDTNRNVWDPNDTINHVGVDVNSITSVAYTALPDRCFINGTMSAWVRYDASSKNLSVTLGFNDLPQLGLYNVSATVDLVKDAGLPPDVAVGFSGATGVLTERHQILAWSFESTPTFTTGGSTTKHFVGLAAGLVSTGLVVLLLLVVSAWLLSHRKRRQGTKQTVGADMMDDDEIGKGAGPRRFTYAQLSQATQGFSDDVKLGEGGFGAVYRGILQEQDQQGLHVDVAVKRVSKTSRQGRREYIAEVTIISRLRHRNLVQLIGWCHEADDLLLVYDLMSNGSLEDHLYRTPNLLTWPIRHNIILGMGSALLYLHQECEQCVVHRDIKPSNVMLDSSFNAKLGDFGLARLIDHSRPAHTTKLAGTKGYMDPQSVLSSQASAVSDIYSFGVVLLETVCGRKPVVPQEDESKVLLVHWVWDLYGKGQLLDAADERLRLLHADDGELNLLLEMERALVVGLWCVHPDHAPRPSIRQAMNVLQFVAPLPELPLEMPLATYGQPVGRHRRPPGYTRSLSASDGTMGSTSSACSAPHGTTGSRAHESTPNHVTDHRSSTRSWDGERSAASVQLESKDPLLENTLLASVGTPS</sequence>
<comment type="similarity">
    <text evidence="3">In the C-terminal section; belongs to the protein kinase superfamily. Ser/Thr protein kinase family.</text>
</comment>
<dbReference type="GO" id="GO:0005524">
    <property type="term" value="F:ATP binding"/>
    <property type="evidence" value="ECO:0007669"/>
    <property type="project" value="UniProtKB-UniRule"/>
</dbReference>
<dbReference type="CDD" id="cd06899">
    <property type="entry name" value="lectin_legume_LecRK_Arcelin_ConA"/>
    <property type="match status" value="1"/>
</dbReference>
<dbReference type="SUPFAM" id="SSF56112">
    <property type="entry name" value="Protein kinase-like (PK-like)"/>
    <property type="match status" value="1"/>
</dbReference>
<dbReference type="PROSITE" id="PS00108">
    <property type="entry name" value="PROTEIN_KINASE_ST"/>
    <property type="match status" value="1"/>
</dbReference>
<dbReference type="Gene3D" id="2.60.120.200">
    <property type="match status" value="1"/>
</dbReference>
<dbReference type="InterPro" id="IPR050528">
    <property type="entry name" value="L-type_Lectin-RKs"/>
</dbReference>
<evidence type="ECO:0000256" key="6">
    <source>
        <dbReference type="ARBA" id="ARBA00022527"/>
    </source>
</evidence>
<dbReference type="EMBL" id="MU629443">
    <property type="protein sequence ID" value="KAJ1257069.1"/>
    <property type="molecule type" value="Genomic_DNA"/>
</dbReference>
<keyword evidence="11 18" id="KW-0547">Nucleotide-binding</keyword>
<dbReference type="OrthoDB" id="672805at2759"/>
<evidence type="ECO:0000256" key="11">
    <source>
        <dbReference type="ARBA" id="ARBA00022741"/>
    </source>
</evidence>
<keyword evidence="15 20" id="KW-0472">Membrane</keyword>
<evidence type="ECO:0000256" key="20">
    <source>
        <dbReference type="SAM" id="Phobius"/>
    </source>
</evidence>
<dbReference type="Gene3D" id="3.30.200.20">
    <property type="entry name" value="Phosphorylase Kinase, domain 1"/>
    <property type="match status" value="1"/>
</dbReference>
<dbReference type="AlphaFoldDB" id="A0A9W7XEZ2"/>
<evidence type="ECO:0000256" key="2">
    <source>
        <dbReference type="ARBA" id="ARBA00008536"/>
    </source>
</evidence>
<reference evidence="22 23" key="1">
    <citation type="submission" date="2022-10" db="EMBL/GenBank/DDBJ databases">
        <title>WGS assembly of Paspalum vaginatum 540-79.</title>
        <authorList>
            <person name="Sun G."/>
            <person name="Wase N."/>
            <person name="Shu S."/>
            <person name="Jenkins J."/>
            <person name="Zhou B."/>
            <person name="Torres-Rodriguez J."/>
            <person name="Chen C."/>
            <person name="Sandor L."/>
            <person name="Plott C."/>
            <person name="Yoshinga Y."/>
            <person name="Daum C."/>
            <person name="Qi P."/>
            <person name="Barry K."/>
            <person name="Lipzen A."/>
            <person name="Berry L."/>
            <person name="Pedersen C."/>
            <person name="Gottilla T."/>
            <person name="Foltz A."/>
            <person name="Yu H."/>
            <person name="O'Malley R."/>
            <person name="Zhang C."/>
            <person name="Devos K."/>
            <person name="Sigmon B."/>
            <person name="Yu B."/>
            <person name="Obata T."/>
            <person name="Schmutz J."/>
            <person name="Schnable J."/>
        </authorList>
    </citation>
    <scope>NUCLEOTIDE SEQUENCE [LARGE SCALE GENOMIC DNA]</scope>
    <source>
        <strain evidence="23">cv. 540-79</strain>
    </source>
</reference>
<dbReference type="PROSITE" id="PS50011">
    <property type="entry name" value="PROTEIN_KINASE_DOM"/>
    <property type="match status" value="1"/>
</dbReference>
<keyword evidence="14 20" id="KW-1133">Transmembrane helix</keyword>
<comment type="similarity">
    <text evidence="2">In the N-terminal section; belongs to the leguminous lectin family.</text>
</comment>
<dbReference type="PROSITE" id="PS00107">
    <property type="entry name" value="PROTEIN_KINASE_ATP"/>
    <property type="match status" value="1"/>
</dbReference>
<feature type="compositionally biased region" description="Basic and acidic residues" evidence="19">
    <location>
        <begin position="688"/>
        <end position="711"/>
    </location>
</feature>
<protein>
    <recommendedName>
        <fullName evidence="4">non-specific serine/threonine protein kinase</fullName>
        <ecNumber evidence="4">2.7.11.1</ecNumber>
    </recommendedName>
</protein>
<proteinExistence type="inferred from homology"/>
<comment type="subcellular location">
    <subcellularLocation>
        <location evidence="1">Cell membrane</location>
        <topology evidence="1">Single-pass type I membrane protein</topology>
    </subcellularLocation>
</comment>
<dbReference type="Pfam" id="PF00069">
    <property type="entry name" value="Pkinase"/>
    <property type="match status" value="1"/>
</dbReference>
<evidence type="ECO:0000256" key="10">
    <source>
        <dbReference type="ARBA" id="ARBA00022734"/>
    </source>
</evidence>
<dbReference type="GO" id="GO:0005886">
    <property type="term" value="C:plasma membrane"/>
    <property type="evidence" value="ECO:0007669"/>
    <property type="project" value="UniProtKB-SubCell"/>
</dbReference>
<dbReference type="FunFam" id="1.10.510.10:FF:000240">
    <property type="entry name" value="Lectin-domain containing receptor kinase A4.3"/>
    <property type="match status" value="1"/>
</dbReference>
<evidence type="ECO:0000256" key="3">
    <source>
        <dbReference type="ARBA" id="ARBA00010217"/>
    </source>
</evidence>
<dbReference type="PANTHER" id="PTHR27007">
    <property type="match status" value="1"/>
</dbReference>
<dbReference type="Gene3D" id="1.10.510.10">
    <property type="entry name" value="Transferase(Phosphotransferase) domain 1"/>
    <property type="match status" value="1"/>
</dbReference>
<keyword evidence="12" id="KW-0418">Kinase</keyword>
<dbReference type="Proteomes" id="UP001164776">
    <property type="component" value="Unassembled WGS sequence"/>
</dbReference>
<dbReference type="InterPro" id="IPR013320">
    <property type="entry name" value="ConA-like_dom_sf"/>
</dbReference>
<evidence type="ECO:0000313" key="22">
    <source>
        <dbReference type="EMBL" id="KAJ1257069.1"/>
    </source>
</evidence>
<keyword evidence="6" id="KW-0723">Serine/threonine-protein kinase</keyword>
<keyword evidence="16" id="KW-0675">Receptor</keyword>
<feature type="transmembrane region" description="Helical" evidence="20">
    <location>
        <begin position="279"/>
        <end position="304"/>
    </location>
</feature>
<feature type="region of interest" description="Disordered" evidence="19">
    <location>
        <begin position="648"/>
        <end position="720"/>
    </location>
</feature>
<keyword evidence="9" id="KW-0732">Signal</keyword>
<dbReference type="Pfam" id="PF00139">
    <property type="entry name" value="Lectin_legB"/>
    <property type="match status" value="1"/>
</dbReference>
<evidence type="ECO:0000256" key="17">
    <source>
        <dbReference type="ARBA" id="ARBA00023180"/>
    </source>
</evidence>
<dbReference type="GO" id="GO:0002229">
    <property type="term" value="P:defense response to oomycetes"/>
    <property type="evidence" value="ECO:0007669"/>
    <property type="project" value="UniProtKB-ARBA"/>
</dbReference>
<evidence type="ECO:0000256" key="16">
    <source>
        <dbReference type="ARBA" id="ARBA00023170"/>
    </source>
</evidence>
<organism evidence="22 23">
    <name type="scientific">Paspalum vaginatum</name>
    <name type="common">seashore paspalum</name>
    <dbReference type="NCBI Taxonomy" id="158149"/>
    <lineage>
        <taxon>Eukaryota</taxon>
        <taxon>Viridiplantae</taxon>
        <taxon>Streptophyta</taxon>
        <taxon>Embryophyta</taxon>
        <taxon>Tracheophyta</taxon>
        <taxon>Spermatophyta</taxon>
        <taxon>Magnoliopsida</taxon>
        <taxon>Liliopsida</taxon>
        <taxon>Poales</taxon>
        <taxon>Poaceae</taxon>
        <taxon>PACMAD clade</taxon>
        <taxon>Panicoideae</taxon>
        <taxon>Andropogonodae</taxon>
        <taxon>Paspaleae</taxon>
        <taxon>Paspalinae</taxon>
        <taxon>Paspalum</taxon>
    </lineage>
</organism>
<feature type="compositionally biased region" description="Polar residues" evidence="19">
    <location>
        <begin position="662"/>
        <end position="687"/>
    </location>
</feature>
<evidence type="ECO:0000256" key="5">
    <source>
        <dbReference type="ARBA" id="ARBA00022475"/>
    </source>
</evidence>
<evidence type="ECO:0000256" key="8">
    <source>
        <dbReference type="ARBA" id="ARBA00022692"/>
    </source>
</evidence>
<evidence type="ECO:0000256" key="19">
    <source>
        <dbReference type="SAM" id="MobiDB-lite"/>
    </source>
</evidence>
<keyword evidence="17" id="KW-0325">Glycoprotein</keyword>
<feature type="binding site" evidence="18">
    <location>
        <position position="382"/>
    </location>
    <ligand>
        <name>ATP</name>
        <dbReference type="ChEBI" id="CHEBI:30616"/>
    </ligand>
</feature>
<evidence type="ECO:0000256" key="12">
    <source>
        <dbReference type="ARBA" id="ARBA00022777"/>
    </source>
</evidence>
<evidence type="ECO:0000313" key="23">
    <source>
        <dbReference type="Proteomes" id="UP001164776"/>
    </source>
</evidence>
<dbReference type="InterPro" id="IPR019825">
    <property type="entry name" value="Lectin_legB_Mn/Ca_BS"/>
</dbReference>
<keyword evidence="10" id="KW-0430">Lectin</keyword>
<evidence type="ECO:0000256" key="9">
    <source>
        <dbReference type="ARBA" id="ARBA00022729"/>
    </source>
</evidence>
<keyword evidence="5" id="KW-1003">Cell membrane</keyword>
<dbReference type="FunFam" id="3.30.200.20:FF:000168">
    <property type="entry name" value="L-type lectin-domain containing receptor kinase IX.1"/>
    <property type="match status" value="1"/>
</dbReference>
<dbReference type="InterPro" id="IPR008271">
    <property type="entry name" value="Ser/Thr_kinase_AS"/>
</dbReference>
<dbReference type="GO" id="GO:0004674">
    <property type="term" value="F:protein serine/threonine kinase activity"/>
    <property type="evidence" value="ECO:0007669"/>
    <property type="project" value="UniProtKB-KW"/>
</dbReference>
<evidence type="ECO:0000256" key="4">
    <source>
        <dbReference type="ARBA" id="ARBA00012513"/>
    </source>
</evidence>
<evidence type="ECO:0000256" key="1">
    <source>
        <dbReference type="ARBA" id="ARBA00004251"/>
    </source>
</evidence>
<dbReference type="EC" id="2.7.11.1" evidence="4"/>
<dbReference type="GO" id="GO:0030246">
    <property type="term" value="F:carbohydrate binding"/>
    <property type="evidence" value="ECO:0007669"/>
    <property type="project" value="UniProtKB-KW"/>
</dbReference>
<evidence type="ECO:0000256" key="18">
    <source>
        <dbReference type="PROSITE-ProRule" id="PRU10141"/>
    </source>
</evidence>
<dbReference type="SMART" id="SM00220">
    <property type="entry name" value="S_TKc"/>
    <property type="match status" value="1"/>
</dbReference>
<evidence type="ECO:0000259" key="21">
    <source>
        <dbReference type="PROSITE" id="PS50011"/>
    </source>
</evidence>
<dbReference type="InterPro" id="IPR017441">
    <property type="entry name" value="Protein_kinase_ATP_BS"/>
</dbReference>
<keyword evidence="8 20" id="KW-0812">Transmembrane</keyword>
<evidence type="ECO:0000256" key="7">
    <source>
        <dbReference type="ARBA" id="ARBA00022679"/>
    </source>
</evidence>
<comment type="caution">
    <text evidence="22">The sequence shown here is derived from an EMBL/GenBank/DDBJ whole genome shotgun (WGS) entry which is preliminary data.</text>
</comment>
<dbReference type="CDD" id="cd14066">
    <property type="entry name" value="STKc_IRAK"/>
    <property type="match status" value="1"/>
</dbReference>
<gene>
    <name evidence="22" type="ORF">BS78_K220900</name>
</gene>
<accession>A0A9W7XEZ2</accession>